<gene>
    <name evidence="4" type="ORF">AYJ05_09780</name>
    <name evidence="3" type="ORF">HF853_10725</name>
</gene>
<dbReference type="Proteomes" id="UP000076947">
    <property type="component" value="Unassembled WGS sequence"/>
</dbReference>
<reference evidence="4" key="2">
    <citation type="submission" date="2016-02" db="EMBL/GenBank/DDBJ databases">
        <authorList>
            <person name="Wen L."/>
            <person name="He K."/>
            <person name="Yang H."/>
        </authorList>
    </citation>
    <scope>NUCLEOTIDE SEQUENCE [LARGE SCALE GENOMIC DNA]</scope>
    <source>
        <strain evidence="4">GA-15</strain>
    </source>
</reference>
<evidence type="ECO:0000313" key="6">
    <source>
        <dbReference type="Proteomes" id="UP000544551"/>
    </source>
</evidence>
<dbReference type="EMBL" id="LSTQ01000012">
    <property type="protein sequence ID" value="OAH29676.1"/>
    <property type="molecule type" value="Genomic_DNA"/>
</dbReference>
<proteinExistence type="inferred from homology"/>
<dbReference type="Proteomes" id="UP000544551">
    <property type="component" value="Unassembled WGS sequence"/>
</dbReference>
<comment type="caution">
    <text evidence="4">The sequence shown here is derived from an EMBL/GenBank/DDBJ whole genome shotgun (WGS) entry which is preliminary data.</text>
</comment>
<evidence type="ECO:0000313" key="5">
    <source>
        <dbReference type="Proteomes" id="UP000076947"/>
    </source>
</evidence>
<accession>A0A110A9M1</accession>
<dbReference type="InterPro" id="IPR007372">
    <property type="entry name" value="Lipid/polyisoprenoid-bd_YceI"/>
</dbReference>
<reference evidence="5" key="1">
    <citation type="submission" date="2016-02" db="EMBL/GenBank/DDBJ databases">
        <authorList>
            <person name="Kaur G."/>
            <person name="Nair G.R."/>
            <person name="Mayilraj S."/>
        </authorList>
    </citation>
    <scope>NUCLEOTIDE SEQUENCE [LARGE SCALE GENOMIC DNA]</scope>
    <source>
        <strain evidence="5">GA-15</strain>
    </source>
</reference>
<dbReference type="InterPro" id="IPR036761">
    <property type="entry name" value="TTHA0802/YceI-like_sf"/>
</dbReference>
<dbReference type="SMART" id="SM00867">
    <property type="entry name" value="YceI"/>
    <property type="match status" value="1"/>
</dbReference>
<evidence type="ECO:0000259" key="2">
    <source>
        <dbReference type="SMART" id="SM00867"/>
    </source>
</evidence>
<keyword evidence="5" id="KW-1185">Reference proteome</keyword>
<dbReference type="SUPFAM" id="SSF101874">
    <property type="entry name" value="YceI-like"/>
    <property type="match status" value="1"/>
</dbReference>
<evidence type="ECO:0000313" key="4">
    <source>
        <dbReference type="EMBL" id="OAH29676.1"/>
    </source>
</evidence>
<sequence length="178" mass="19328">MSNFTGSYTLDPTHTIIGFVARHAMVTKVRGKFNEWDATIEIADTPADSNIEVVVKTASVDTGNADRDGHVRADDFFNSEEFPDMIFKATDFNIDENGNGTLTGDLTIRETTKSVTLDVETEGIAEDPFGNTRVGFEASTKIDRTEFGLKFNAPLNTGGVLVSEKVTIEIEGSAIKNA</sequence>
<dbReference type="EMBL" id="JABAFZ010000009">
    <property type="protein sequence ID" value="NME90138.1"/>
    <property type="molecule type" value="Genomic_DNA"/>
</dbReference>
<dbReference type="AlphaFoldDB" id="A0A110A9M1"/>
<dbReference type="PANTHER" id="PTHR34406">
    <property type="entry name" value="PROTEIN YCEI"/>
    <property type="match status" value="1"/>
</dbReference>
<evidence type="ECO:0000313" key="3">
    <source>
        <dbReference type="EMBL" id="NME90138.1"/>
    </source>
</evidence>
<dbReference type="RefSeq" id="WP_066797200.1">
    <property type="nucleotide sequence ID" value="NZ_CAJUDP010000005.1"/>
</dbReference>
<dbReference type="OrthoDB" id="9811006at2"/>
<organism evidence="4 5">
    <name type="scientific">Corynebacterium stationis</name>
    <dbReference type="NCBI Taxonomy" id="1705"/>
    <lineage>
        <taxon>Bacteria</taxon>
        <taxon>Bacillati</taxon>
        <taxon>Actinomycetota</taxon>
        <taxon>Actinomycetes</taxon>
        <taxon>Mycobacteriales</taxon>
        <taxon>Corynebacteriaceae</taxon>
        <taxon>Corynebacterium</taxon>
    </lineage>
</organism>
<name>A0A110A9M1_9CORY</name>
<dbReference type="Gene3D" id="2.40.128.110">
    <property type="entry name" value="Lipid/polyisoprenoid-binding, YceI-like"/>
    <property type="match status" value="1"/>
</dbReference>
<feature type="domain" description="Lipid/polyisoprenoid-binding YceI-like" evidence="2">
    <location>
        <begin position="7"/>
        <end position="175"/>
    </location>
</feature>
<evidence type="ECO:0000256" key="1">
    <source>
        <dbReference type="ARBA" id="ARBA00008812"/>
    </source>
</evidence>
<protein>
    <submittedName>
        <fullName evidence="4">Polyisoprenoid-binding protein</fullName>
    </submittedName>
    <submittedName>
        <fullName evidence="3">YceI family protein</fullName>
    </submittedName>
</protein>
<dbReference type="Pfam" id="PF04264">
    <property type="entry name" value="YceI"/>
    <property type="match status" value="1"/>
</dbReference>
<dbReference type="PANTHER" id="PTHR34406:SF1">
    <property type="entry name" value="PROTEIN YCEI"/>
    <property type="match status" value="1"/>
</dbReference>
<dbReference type="STRING" id="1705.CA21670_12350"/>
<comment type="similarity">
    <text evidence="1">Belongs to the UPF0312 family.</text>
</comment>
<reference evidence="3 6" key="3">
    <citation type="submission" date="2020-04" db="EMBL/GenBank/DDBJ databases">
        <authorList>
            <person name="Hitch T.C.A."/>
            <person name="Wylensek D."/>
            <person name="Clavel T."/>
        </authorList>
    </citation>
    <scope>NUCLEOTIDE SEQUENCE [LARGE SCALE GENOMIC DNA]</scope>
    <source>
        <strain evidence="3 6">BL-383-APC-3D</strain>
    </source>
</reference>